<name>A0AA39CE54_9EURO</name>
<keyword evidence="4" id="KW-1185">Reference proteome</keyword>
<feature type="compositionally biased region" description="Low complexity" evidence="1">
    <location>
        <begin position="270"/>
        <end position="283"/>
    </location>
</feature>
<feature type="compositionally biased region" description="Low complexity" evidence="1">
    <location>
        <begin position="570"/>
        <end position="582"/>
    </location>
</feature>
<organism evidence="3 4">
    <name type="scientific">Cladophialophora chaetospira</name>
    <dbReference type="NCBI Taxonomy" id="386627"/>
    <lineage>
        <taxon>Eukaryota</taxon>
        <taxon>Fungi</taxon>
        <taxon>Dikarya</taxon>
        <taxon>Ascomycota</taxon>
        <taxon>Pezizomycotina</taxon>
        <taxon>Eurotiomycetes</taxon>
        <taxon>Chaetothyriomycetidae</taxon>
        <taxon>Chaetothyriales</taxon>
        <taxon>Herpotrichiellaceae</taxon>
        <taxon>Cladophialophora</taxon>
    </lineage>
</organism>
<dbReference type="AlphaFoldDB" id="A0AA39CE54"/>
<dbReference type="InterPro" id="IPR037278">
    <property type="entry name" value="ARFGAP/RecO"/>
</dbReference>
<dbReference type="EMBL" id="JAPDRK010000017">
    <property type="protein sequence ID" value="KAJ9604909.1"/>
    <property type="molecule type" value="Genomic_DNA"/>
</dbReference>
<proteinExistence type="predicted"/>
<dbReference type="Gene3D" id="1.10.220.150">
    <property type="entry name" value="Arf GTPase activating protein"/>
    <property type="match status" value="1"/>
</dbReference>
<comment type="caution">
    <text evidence="3">The sequence shown here is derived from an EMBL/GenBank/DDBJ whole genome shotgun (WGS) entry which is preliminary data.</text>
</comment>
<dbReference type="SUPFAM" id="SSF46934">
    <property type="entry name" value="UBA-like"/>
    <property type="match status" value="1"/>
</dbReference>
<feature type="compositionally biased region" description="Low complexity" evidence="1">
    <location>
        <begin position="420"/>
        <end position="467"/>
    </location>
</feature>
<dbReference type="Proteomes" id="UP001172673">
    <property type="component" value="Unassembled WGS sequence"/>
</dbReference>
<reference evidence="3" key="1">
    <citation type="submission" date="2022-10" db="EMBL/GenBank/DDBJ databases">
        <title>Culturing micro-colonial fungi from biological soil crusts in the Mojave desert and describing Neophaeococcomyces mojavensis, and introducing the new genera and species Taxawa tesnikishii.</title>
        <authorList>
            <person name="Kurbessoian T."/>
            <person name="Stajich J.E."/>
        </authorList>
    </citation>
    <scope>NUCLEOTIDE SEQUENCE</scope>
    <source>
        <strain evidence="3">TK_41</strain>
    </source>
</reference>
<evidence type="ECO:0000256" key="1">
    <source>
        <dbReference type="SAM" id="MobiDB-lite"/>
    </source>
</evidence>
<sequence length="752" mass="82366">MDTWTADQVESMKRNGNTAVNKVYNPKNRKPDMPLDADEVDSAMERFVRKKYQEKSLADGKPEPPSRDDYSPTTYSPRPPLEDPDSPPPPVPSKKGKIFGFGLRASSSAYPFSKSDKKKKNQEPRVDSAFPISARGYDSRMDDARYDMTEPELQKKLATLRDMGFTETERNTSLLRRLNGDVERVVETLVRLGPRENGDAGSRQNTRSASAREPAPSSRAQEPSYNPYAQPTVGLSLNKPPEPSTPTSTTTFGSNNPYAPPEHTSTGLEQSFQSMQVSQQPQQALFPHSTGGYPSQPQTLQDPRTQYSMTPPVTSTQYQGFVASPPALPVTSNPFFQSASLSAQSTGTNPFLPQSQVPPSPSSNPFFNQGNPQPVQAPQRQVSLPTTFNPFGIPPAQQSSPQQLAQQSLFQQQDIFGTAPQQPVQQPQFQSQDLFGPAPQQAMQQPNNPFQAQLSQQQAQPQVSGYQTAQSPSPFPNFQYAQPQEQVQQQQFPSQAPQFQQQQQQSPYQQQPQQQYSQQGQPQQQQQFSQQQVLPQQTGRHDKTSILALYNYPSLAPQRLASIPEPAMEQQQQQPPQQFQQQVSPAPSDPFGNFSPAKRSATMPMSLSSMHSAGGAGNRNPFMTNTNAASQNTNASVNPFGGGPSPFTSPAPQPQPQTSPFGGPQAQTLPQQNFAQNNPFGQVQEIGYGFMQGGGQPGTTINYNQGQIASVQQRPVQGIAARHASSESKAVNNLDAGRHSPDAFASLSARYG</sequence>
<feature type="compositionally biased region" description="Low complexity" evidence="1">
    <location>
        <begin position="624"/>
        <end position="646"/>
    </location>
</feature>
<feature type="compositionally biased region" description="Low complexity" evidence="1">
    <location>
        <begin position="363"/>
        <end position="372"/>
    </location>
</feature>
<dbReference type="SMART" id="SM00165">
    <property type="entry name" value="UBA"/>
    <property type="match status" value="1"/>
</dbReference>
<feature type="compositionally biased region" description="Low complexity" evidence="1">
    <location>
        <begin position="478"/>
        <end position="537"/>
    </location>
</feature>
<feature type="region of interest" description="Disordered" evidence="1">
    <location>
        <begin position="715"/>
        <end position="752"/>
    </location>
</feature>
<dbReference type="Pfam" id="PF01412">
    <property type="entry name" value="ArfGap"/>
    <property type="match status" value="1"/>
</dbReference>
<evidence type="ECO:0000259" key="2">
    <source>
        <dbReference type="PROSITE" id="PS50030"/>
    </source>
</evidence>
<feature type="region of interest" description="Disordered" evidence="1">
    <location>
        <begin position="341"/>
        <end position="408"/>
    </location>
</feature>
<feature type="compositionally biased region" description="Low complexity" evidence="1">
    <location>
        <begin position="394"/>
        <end position="408"/>
    </location>
</feature>
<feature type="domain" description="UBA" evidence="2">
    <location>
        <begin position="151"/>
        <end position="192"/>
    </location>
</feature>
<evidence type="ECO:0000313" key="4">
    <source>
        <dbReference type="Proteomes" id="UP001172673"/>
    </source>
</evidence>
<accession>A0AA39CE54</accession>
<feature type="region of interest" description="Disordered" evidence="1">
    <location>
        <begin position="1"/>
        <end position="134"/>
    </location>
</feature>
<feature type="compositionally biased region" description="Pro residues" evidence="1">
    <location>
        <begin position="647"/>
        <end position="657"/>
    </location>
</feature>
<feature type="compositionally biased region" description="Basic and acidic residues" evidence="1">
    <location>
        <begin position="43"/>
        <end position="70"/>
    </location>
</feature>
<dbReference type="SUPFAM" id="SSF57863">
    <property type="entry name" value="ArfGap/RecO-like zinc finger"/>
    <property type="match status" value="1"/>
</dbReference>
<dbReference type="Gene3D" id="1.10.8.10">
    <property type="entry name" value="DNA helicase RuvA subunit, C-terminal domain"/>
    <property type="match status" value="1"/>
</dbReference>
<feature type="region of interest" description="Disordered" evidence="1">
    <location>
        <begin position="189"/>
        <end position="299"/>
    </location>
</feature>
<feature type="compositionally biased region" description="Polar residues" evidence="1">
    <location>
        <begin position="1"/>
        <end position="20"/>
    </location>
</feature>
<dbReference type="PROSITE" id="PS50030">
    <property type="entry name" value="UBA"/>
    <property type="match status" value="1"/>
</dbReference>
<dbReference type="InterPro" id="IPR009060">
    <property type="entry name" value="UBA-like_sf"/>
</dbReference>
<feature type="compositionally biased region" description="Polar residues" evidence="1">
    <location>
        <begin position="221"/>
        <end position="235"/>
    </location>
</feature>
<feature type="compositionally biased region" description="Low complexity" evidence="1">
    <location>
        <begin position="207"/>
        <end position="220"/>
    </location>
</feature>
<feature type="region of interest" description="Disordered" evidence="1">
    <location>
        <begin position="420"/>
        <end position="538"/>
    </location>
</feature>
<feature type="compositionally biased region" description="Polar residues" evidence="1">
    <location>
        <begin position="373"/>
        <end position="389"/>
    </location>
</feature>
<protein>
    <submittedName>
        <fullName evidence="3">Protein gts1</fullName>
    </submittedName>
</protein>
<dbReference type="InterPro" id="IPR038508">
    <property type="entry name" value="ArfGAP_dom_sf"/>
</dbReference>
<gene>
    <name evidence="3" type="primary">GTS1</name>
    <name evidence="3" type="ORF">H2200_010298</name>
</gene>
<dbReference type="InterPro" id="IPR001164">
    <property type="entry name" value="ArfGAP_dom"/>
</dbReference>
<dbReference type="GO" id="GO:0005096">
    <property type="term" value="F:GTPase activator activity"/>
    <property type="evidence" value="ECO:0007669"/>
    <property type="project" value="InterPro"/>
</dbReference>
<feature type="compositionally biased region" description="Polar residues" evidence="1">
    <location>
        <begin position="252"/>
        <end position="269"/>
    </location>
</feature>
<evidence type="ECO:0000313" key="3">
    <source>
        <dbReference type="EMBL" id="KAJ9604909.1"/>
    </source>
</evidence>
<dbReference type="InterPro" id="IPR015940">
    <property type="entry name" value="UBA"/>
</dbReference>
<feature type="region of interest" description="Disordered" evidence="1">
    <location>
        <begin position="566"/>
        <end position="672"/>
    </location>
</feature>